<dbReference type="InterPro" id="IPR041988">
    <property type="entry name" value="Ribosomal_uL24_KOW"/>
</dbReference>
<comment type="function">
    <text evidence="1 6">One of two assembly initiator proteins, it binds directly to the 5'-end of the 23S rRNA, where it nucleates assembly of the 50S subunit.</text>
</comment>
<geneLocation type="chloroplast" evidence="8"/>
<dbReference type="Gene3D" id="2.30.30.30">
    <property type="match status" value="1"/>
</dbReference>
<comment type="subunit">
    <text evidence="6">Part of the 50S ribosomal subunit.</text>
</comment>
<evidence type="ECO:0000256" key="4">
    <source>
        <dbReference type="ARBA" id="ARBA00023274"/>
    </source>
</evidence>
<dbReference type="CDD" id="cd06089">
    <property type="entry name" value="KOW_RPL26"/>
    <property type="match status" value="1"/>
</dbReference>
<dbReference type="GeneID" id="33361799"/>
<accession>A0A1Z1MRU1</accession>
<evidence type="ECO:0000259" key="7">
    <source>
        <dbReference type="SMART" id="SM00739"/>
    </source>
</evidence>
<dbReference type="InterPro" id="IPR003256">
    <property type="entry name" value="Ribosomal_uL24"/>
</dbReference>
<dbReference type="SUPFAM" id="SSF50104">
    <property type="entry name" value="Translation proteins SH3-like domain"/>
    <property type="match status" value="1"/>
</dbReference>
<comment type="subcellular location">
    <subcellularLocation>
        <location evidence="6">Plastid</location>
        <location evidence="6">Chloroplast</location>
    </subcellularLocation>
</comment>
<proteinExistence type="inferred from homology"/>
<dbReference type="InterPro" id="IPR005824">
    <property type="entry name" value="KOW"/>
</dbReference>
<keyword evidence="4 6" id="KW-0687">Ribonucleoprotein</keyword>
<dbReference type="GO" id="GO:1990904">
    <property type="term" value="C:ribonucleoprotein complex"/>
    <property type="evidence" value="ECO:0007669"/>
    <property type="project" value="UniProtKB-KW"/>
</dbReference>
<evidence type="ECO:0000256" key="6">
    <source>
        <dbReference type="HAMAP-Rule" id="MF_01326"/>
    </source>
</evidence>
<reference evidence="8" key="1">
    <citation type="journal article" date="2017" name="J. Phycol.">
        <title>Analysis of chloroplast genomes and a supermatrix inform reclassification of the Rhodomelaceae (Rhodophyta).</title>
        <authorList>
            <person name="Diaz-Tapia P."/>
            <person name="Maggs C.A."/>
            <person name="West J.A."/>
            <person name="Verbruggen H."/>
        </authorList>
    </citation>
    <scope>NUCLEOTIDE SEQUENCE</scope>
    <source>
        <strain evidence="8">PD1676</strain>
    </source>
</reference>
<evidence type="ECO:0000256" key="3">
    <source>
        <dbReference type="ARBA" id="ARBA00022980"/>
    </source>
</evidence>
<comment type="similarity">
    <text evidence="2 6">Belongs to the universal ribosomal protein uL24 family.</text>
</comment>
<name>A0A1Z1MRU1_9FLOR</name>
<evidence type="ECO:0000256" key="2">
    <source>
        <dbReference type="ARBA" id="ARBA00010618"/>
    </source>
</evidence>
<dbReference type="SMART" id="SM00739">
    <property type="entry name" value="KOW"/>
    <property type="match status" value="1"/>
</dbReference>
<dbReference type="RefSeq" id="YP_009399155.1">
    <property type="nucleotide sequence ID" value="NC_035295.1"/>
</dbReference>
<gene>
    <name evidence="6 8" type="primary">rpl24</name>
</gene>
<evidence type="ECO:0000256" key="1">
    <source>
        <dbReference type="ARBA" id="ARBA00004072"/>
    </source>
</evidence>
<dbReference type="InterPro" id="IPR057264">
    <property type="entry name" value="Ribosomal_uL24_C"/>
</dbReference>
<dbReference type="GO" id="GO:0019843">
    <property type="term" value="F:rRNA binding"/>
    <property type="evidence" value="ECO:0007669"/>
    <property type="project" value="UniProtKB-UniRule"/>
</dbReference>
<keyword evidence="3 6" id="KW-0689">Ribosomal protein</keyword>
<dbReference type="AlphaFoldDB" id="A0A1Z1MRU1"/>
<feature type="domain" description="KOW" evidence="7">
    <location>
        <begin position="7"/>
        <end position="34"/>
    </location>
</feature>
<dbReference type="Pfam" id="PF00467">
    <property type="entry name" value="KOW"/>
    <property type="match status" value="1"/>
</dbReference>
<keyword evidence="8" id="KW-0150">Chloroplast</keyword>
<dbReference type="GO" id="GO:0009507">
    <property type="term" value="C:chloroplast"/>
    <property type="evidence" value="ECO:0007669"/>
    <property type="project" value="UniProtKB-SubCell"/>
</dbReference>
<evidence type="ECO:0000313" key="8">
    <source>
        <dbReference type="EMBL" id="ARW68552.1"/>
    </source>
</evidence>
<sequence length="77" mass="8679">MKQKKIKFKVGNNVYILTGDDKGRTGKIKKILSSANYLVIEGINIKTKHCKSRNNNEQGKIIQLEAPIHSSNVKNIE</sequence>
<keyword evidence="6" id="KW-0699">rRNA-binding</keyword>
<dbReference type="GO" id="GO:0003735">
    <property type="term" value="F:structural constituent of ribosome"/>
    <property type="evidence" value="ECO:0007669"/>
    <property type="project" value="InterPro"/>
</dbReference>
<organism evidence="8">
    <name type="scientific">Taenioma perpusillum</name>
    <dbReference type="NCBI Taxonomy" id="210852"/>
    <lineage>
        <taxon>Eukaryota</taxon>
        <taxon>Rhodophyta</taxon>
        <taxon>Florideophyceae</taxon>
        <taxon>Rhodymeniophycidae</taxon>
        <taxon>Ceramiales</taxon>
        <taxon>Delesseriaceae</taxon>
        <taxon>Taenioma</taxon>
    </lineage>
</organism>
<dbReference type="NCBIfam" id="TIGR01079">
    <property type="entry name" value="rplX_bact"/>
    <property type="match status" value="1"/>
</dbReference>
<dbReference type="InterPro" id="IPR008991">
    <property type="entry name" value="Translation_prot_SH3-like_sf"/>
</dbReference>
<keyword evidence="6" id="KW-0694">RNA-binding</keyword>
<dbReference type="PANTHER" id="PTHR12903">
    <property type="entry name" value="MITOCHONDRIAL RIBOSOMAL PROTEIN L24"/>
    <property type="match status" value="1"/>
</dbReference>
<dbReference type="GO" id="GO:0006412">
    <property type="term" value="P:translation"/>
    <property type="evidence" value="ECO:0007669"/>
    <property type="project" value="UniProtKB-UniRule"/>
</dbReference>
<dbReference type="HAMAP" id="MF_01326_B">
    <property type="entry name" value="Ribosomal_uL24_B"/>
    <property type="match status" value="1"/>
</dbReference>
<dbReference type="EMBL" id="MF101452">
    <property type="protein sequence ID" value="ARW68552.1"/>
    <property type="molecule type" value="Genomic_DNA"/>
</dbReference>
<protein>
    <recommendedName>
        <fullName evidence="5 6">Large ribosomal subunit protein uL24c</fullName>
    </recommendedName>
</protein>
<dbReference type="GO" id="GO:0005840">
    <property type="term" value="C:ribosome"/>
    <property type="evidence" value="ECO:0007669"/>
    <property type="project" value="UniProtKB-KW"/>
</dbReference>
<dbReference type="Pfam" id="PF17136">
    <property type="entry name" value="ribosomal_L24"/>
    <property type="match status" value="1"/>
</dbReference>
<dbReference type="InterPro" id="IPR014722">
    <property type="entry name" value="Rib_uL2_dom2"/>
</dbReference>
<keyword evidence="8" id="KW-0934">Plastid</keyword>
<evidence type="ECO:0000256" key="5">
    <source>
        <dbReference type="ARBA" id="ARBA00035282"/>
    </source>
</evidence>